<dbReference type="GO" id="GO:0000287">
    <property type="term" value="F:magnesium ion binding"/>
    <property type="evidence" value="ECO:0007669"/>
    <property type="project" value="InterPro"/>
</dbReference>
<dbReference type="GO" id="GO:0006796">
    <property type="term" value="P:phosphate-containing compound metabolic process"/>
    <property type="evidence" value="ECO:0007669"/>
    <property type="project" value="InterPro"/>
</dbReference>
<accession>A0A0F9LF67</accession>
<keyword evidence="5" id="KW-0378">Hydrolase</keyword>
<reference evidence="9" key="1">
    <citation type="journal article" date="2015" name="Nature">
        <title>Complex archaea that bridge the gap between prokaryotes and eukaryotes.</title>
        <authorList>
            <person name="Spang A."/>
            <person name="Saw J.H."/>
            <person name="Jorgensen S.L."/>
            <person name="Zaremba-Niedzwiedzka K."/>
            <person name="Martijn J."/>
            <person name="Lind A.E."/>
            <person name="van Eijk R."/>
            <person name="Schleper C."/>
            <person name="Guy L."/>
            <person name="Ettema T.J."/>
        </authorList>
    </citation>
    <scope>NUCLEOTIDE SEQUENCE</scope>
</reference>
<dbReference type="SUPFAM" id="SSF50324">
    <property type="entry name" value="Inorganic pyrophosphatase"/>
    <property type="match status" value="1"/>
</dbReference>
<dbReference type="EMBL" id="LAZR01006431">
    <property type="protein sequence ID" value="KKM92163.1"/>
    <property type="molecule type" value="Genomic_DNA"/>
</dbReference>
<dbReference type="Pfam" id="PF00719">
    <property type="entry name" value="Pyrophosphatase"/>
    <property type="match status" value="1"/>
</dbReference>
<name>A0A0F9LF67_9ZZZZ</name>
<organism evidence="9">
    <name type="scientific">marine sediment metagenome</name>
    <dbReference type="NCBI Taxonomy" id="412755"/>
    <lineage>
        <taxon>unclassified sequences</taxon>
        <taxon>metagenomes</taxon>
        <taxon>ecological metagenomes</taxon>
    </lineage>
</organism>
<proteinExistence type="inferred from homology"/>
<dbReference type="FunFam" id="3.90.80.10:FF:000003">
    <property type="entry name" value="Inorganic pyrophosphatase"/>
    <property type="match status" value="1"/>
</dbReference>
<evidence type="ECO:0000256" key="5">
    <source>
        <dbReference type="ARBA" id="ARBA00022801"/>
    </source>
</evidence>
<dbReference type="EC" id="3.6.1.1" evidence="2"/>
<keyword evidence="3" id="KW-0963">Cytoplasm</keyword>
<evidence type="ECO:0000256" key="2">
    <source>
        <dbReference type="ARBA" id="ARBA00012146"/>
    </source>
</evidence>
<dbReference type="AlphaFoldDB" id="A0A0F9LF67"/>
<evidence type="ECO:0000313" key="9">
    <source>
        <dbReference type="EMBL" id="KKM92163.1"/>
    </source>
</evidence>
<dbReference type="Gene3D" id="3.90.80.10">
    <property type="entry name" value="Inorganic pyrophosphatase"/>
    <property type="match status" value="1"/>
</dbReference>
<dbReference type="GO" id="GO:0004427">
    <property type="term" value="F:inorganic diphosphate phosphatase activity"/>
    <property type="evidence" value="ECO:0007669"/>
    <property type="project" value="UniProtKB-EC"/>
</dbReference>
<dbReference type="InterPro" id="IPR036649">
    <property type="entry name" value="Pyrophosphatase_sf"/>
</dbReference>
<evidence type="ECO:0000256" key="7">
    <source>
        <dbReference type="ARBA" id="ARBA00040300"/>
    </source>
</evidence>
<evidence type="ECO:0000256" key="3">
    <source>
        <dbReference type="ARBA" id="ARBA00022490"/>
    </source>
</evidence>
<evidence type="ECO:0000256" key="6">
    <source>
        <dbReference type="ARBA" id="ARBA00022842"/>
    </source>
</evidence>
<comment type="caution">
    <text evidence="9">The sequence shown here is derived from an EMBL/GenBank/DDBJ whole genome shotgun (WGS) entry which is preliminary data.</text>
</comment>
<dbReference type="GO" id="GO:0005737">
    <property type="term" value="C:cytoplasm"/>
    <property type="evidence" value="ECO:0007669"/>
    <property type="project" value="InterPro"/>
</dbReference>
<comment type="cofactor">
    <cofactor evidence="1">
        <name>Mg(2+)</name>
        <dbReference type="ChEBI" id="CHEBI:18420"/>
    </cofactor>
</comment>
<dbReference type="CDD" id="cd00412">
    <property type="entry name" value="pyrophosphatase"/>
    <property type="match status" value="1"/>
</dbReference>
<dbReference type="HAMAP" id="MF_00209">
    <property type="entry name" value="Inorganic_PPase"/>
    <property type="match status" value="1"/>
</dbReference>
<keyword evidence="4" id="KW-0479">Metal-binding</keyword>
<comment type="catalytic activity">
    <reaction evidence="8">
        <text>diphosphate + H2O = 2 phosphate + H(+)</text>
        <dbReference type="Rhea" id="RHEA:24576"/>
        <dbReference type="ChEBI" id="CHEBI:15377"/>
        <dbReference type="ChEBI" id="CHEBI:15378"/>
        <dbReference type="ChEBI" id="CHEBI:33019"/>
        <dbReference type="ChEBI" id="CHEBI:43474"/>
        <dbReference type="EC" id="3.6.1.1"/>
    </reaction>
</comment>
<evidence type="ECO:0000256" key="1">
    <source>
        <dbReference type="ARBA" id="ARBA00001946"/>
    </source>
</evidence>
<evidence type="ECO:0000256" key="8">
    <source>
        <dbReference type="ARBA" id="ARBA00047820"/>
    </source>
</evidence>
<dbReference type="InterPro" id="IPR008162">
    <property type="entry name" value="Pyrophosphatase"/>
</dbReference>
<keyword evidence="6" id="KW-0460">Magnesium</keyword>
<evidence type="ECO:0000256" key="4">
    <source>
        <dbReference type="ARBA" id="ARBA00022723"/>
    </source>
</evidence>
<dbReference type="PANTHER" id="PTHR10286">
    <property type="entry name" value="INORGANIC PYROPHOSPHATASE"/>
    <property type="match status" value="1"/>
</dbReference>
<sequence length="164" mass="18899">MENGNDSVLVVVEIPKGSRNKYEFDEKLGRFKLDRMLFSAVFYPHDYGYILDTLAEDDDPLDAMVMVGEATYPGIVIEAIPIGLFKMVDEKGIDDKILCVPVNDPQWNWVKDLSDVPGHLLKEIEHFFDIYKDLEEKKTDVKGWASKKDALRIIEESRQRFKKG</sequence>
<protein>
    <recommendedName>
        <fullName evidence="7">Inorganic pyrophosphatase</fullName>
        <ecNumber evidence="2">3.6.1.1</ecNumber>
    </recommendedName>
</protein>
<gene>
    <name evidence="9" type="ORF">LCGC14_1221200</name>
</gene>
<dbReference type="PROSITE" id="PS00387">
    <property type="entry name" value="PPASE"/>
    <property type="match status" value="1"/>
</dbReference>